<comment type="caution">
    <text evidence="1">The sequence shown here is derived from an EMBL/GenBank/DDBJ whole genome shotgun (WGS) entry which is preliminary data.</text>
</comment>
<evidence type="ECO:0000313" key="1">
    <source>
        <dbReference type="EMBL" id="TCQ01906.1"/>
    </source>
</evidence>
<gene>
    <name evidence="1" type="ORF">EDD79_102137</name>
</gene>
<dbReference type="Proteomes" id="UP000295504">
    <property type="component" value="Unassembled WGS sequence"/>
</dbReference>
<organism evidence="1 2">
    <name type="scientific">Serpentinicella alkaliphila</name>
    <dbReference type="NCBI Taxonomy" id="1734049"/>
    <lineage>
        <taxon>Bacteria</taxon>
        <taxon>Bacillati</taxon>
        <taxon>Bacillota</taxon>
        <taxon>Clostridia</taxon>
        <taxon>Peptostreptococcales</taxon>
        <taxon>Natronincolaceae</taxon>
        <taxon>Serpentinicella</taxon>
    </lineage>
</organism>
<name>A0A4R2TGR9_9FIRM</name>
<dbReference type="EMBL" id="SLYC01000021">
    <property type="protein sequence ID" value="TCQ01906.1"/>
    <property type="molecule type" value="Genomic_DNA"/>
</dbReference>
<keyword evidence="2" id="KW-1185">Reference proteome</keyword>
<dbReference type="RefSeq" id="WP_132848697.1">
    <property type="nucleotide sequence ID" value="NZ_CP058648.1"/>
</dbReference>
<protein>
    <submittedName>
        <fullName evidence="1">Uncharacterized protein</fullName>
    </submittedName>
</protein>
<sequence length="95" mass="10732">MDRKDRFILNKLKGNLGESVAKTHFQLLGYSVNLIGIENIAIEYCMNLAFSKNDSISDAVQSHIQNMPDLLVSKNDNKIFKSFFVECKVCGTFPD</sequence>
<dbReference type="AlphaFoldDB" id="A0A4R2TGR9"/>
<reference evidence="1 2" key="1">
    <citation type="submission" date="2019-03" db="EMBL/GenBank/DDBJ databases">
        <title>Genomic Encyclopedia of Type Strains, Phase IV (KMG-IV): sequencing the most valuable type-strain genomes for metagenomic binning, comparative biology and taxonomic classification.</title>
        <authorList>
            <person name="Goeker M."/>
        </authorList>
    </citation>
    <scope>NUCLEOTIDE SEQUENCE [LARGE SCALE GENOMIC DNA]</scope>
    <source>
        <strain evidence="1 2">DSM 100013</strain>
    </source>
</reference>
<proteinExistence type="predicted"/>
<evidence type="ECO:0000313" key="2">
    <source>
        <dbReference type="Proteomes" id="UP000295504"/>
    </source>
</evidence>
<accession>A0A4R2TGR9</accession>